<name>A0ABX8KDZ5_9ENTR</name>
<keyword evidence="1" id="KW-0812">Transmembrane</keyword>
<keyword evidence="2" id="KW-0614">Plasmid</keyword>
<gene>
    <name evidence="2" type="ORF">I6L54_24085</name>
</gene>
<proteinExistence type="predicted"/>
<sequence>MNKKAYSGSALPSRLALPSRVTFVLEVTGLFLVWWCLLRQEYTPASSFIGNIADVTQFIGGLIMVIFCCRASGFAAFIRTFAYGGTCVPLNQTSSREGTRYVHLNS</sequence>
<evidence type="ECO:0000313" key="2">
    <source>
        <dbReference type="EMBL" id="QXA47303.1"/>
    </source>
</evidence>
<feature type="transmembrane region" description="Helical" evidence="1">
    <location>
        <begin position="21"/>
        <end position="38"/>
    </location>
</feature>
<dbReference type="EMBL" id="CP077263">
    <property type="protein sequence ID" value="QXA47303.1"/>
    <property type="molecule type" value="Genomic_DNA"/>
</dbReference>
<organism evidence="2 3">
    <name type="scientific">Citrobacter pasteurii</name>
    <dbReference type="NCBI Taxonomy" id="1563222"/>
    <lineage>
        <taxon>Bacteria</taxon>
        <taxon>Pseudomonadati</taxon>
        <taxon>Pseudomonadota</taxon>
        <taxon>Gammaproteobacteria</taxon>
        <taxon>Enterobacterales</taxon>
        <taxon>Enterobacteriaceae</taxon>
        <taxon>Citrobacter</taxon>
    </lineage>
</organism>
<evidence type="ECO:0000313" key="3">
    <source>
        <dbReference type="Proteomes" id="UP000683579"/>
    </source>
</evidence>
<feature type="transmembrane region" description="Helical" evidence="1">
    <location>
        <begin position="58"/>
        <end position="78"/>
    </location>
</feature>
<accession>A0ABX8KDZ5</accession>
<evidence type="ECO:0000256" key="1">
    <source>
        <dbReference type="SAM" id="Phobius"/>
    </source>
</evidence>
<geneLocation type="plasmid" evidence="2 3">
    <name>unnamed2</name>
</geneLocation>
<reference evidence="2 3" key="1">
    <citation type="submission" date="2021-06" db="EMBL/GenBank/DDBJ databases">
        <title>FDA dAtabase for Regulatory Grade micrObial Sequences (FDA-ARGOS): Supporting development and validation of Infectious Disease Dx tests.</title>
        <authorList>
            <person name="Sproer C."/>
            <person name="Gronow S."/>
            <person name="Severitt S."/>
            <person name="Schroder I."/>
            <person name="Tallon L."/>
            <person name="Sadzewicz L."/>
            <person name="Zhao X."/>
            <person name="Boylan J."/>
            <person name="Ott S."/>
            <person name="Bowen H."/>
            <person name="Vavikolanu K."/>
            <person name="Mehta A."/>
            <person name="Aluvathingal J."/>
            <person name="Nadendla S."/>
            <person name="Lowell S."/>
            <person name="Myers T."/>
            <person name="Yan Y."/>
        </authorList>
    </citation>
    <scope>NUCLEOTIDE SEQUENCE [LARGE SCALE GENOMIC DNA]</scope>
    <source>
        <strain evidence="2 3">FDAARGOS 1424</strain>
        <plasmid evidence="2 3">unnamed2</plasmid>
    </source>
</reference>
<keyword evidence="1" id="KW-0472">Membrane</keyword>
<keyword evidence="1" id="KW-1133">Transmembrane helix</keyword>
<dbReference type="Proteomes" id="UP000683579">
    <property type="component" value="Plasmid unnamed2"/>
</dbReference>
<dbReference type="RefSeq" id="WP_052463747.1">
    <property type="nucleotide sequence ID" value="NZ_CDHL01000025.1"/>
</dbReference>
<protein>
    <submittedName>
        <fullName evidence="2">Uncharacterized protein</fullName>
    </submittedName>
</protein>
<keyword evidence="3" id="KW-1185">Reference proteome</keyword>